<evidence type="ECO:0000313" key="2">
    <source>
        <dbReference type="EMBL" id="RFA36054.1"/>
    </source>
</evidence>
<dbReference type="GO" id="GO:0008237">
    <property type="term" value="F:metallopeptidase activity"/>
    <property type="evidence" value="ECO:0007669"/>
    <property type="project" value="InterPro"/>
</dbReference>
<proteinExistence type="predicted"/>
<dbReference type="InterPro" id="IPR024079">
    <property type="entry name" value="MetalloPept_cat_dom_sf"/>
</dbReference>
<feature type="signal peptide" evidence="1">
    <location>
        <begin position="1"/>
        <end position="21"/>
    </location>
</feature>
<dbReference type="EMBL" id="NFZW01000010">
    <property type="protein sequence ID" value="RFA36054.1"/>
    <property type="molecule type" value="Genomic_DNA"/>
</dbReference>
<protein>
    <recommendedName>
        <fullName evidence="4">Peptidase M10 metallopeptidase domain-containing protein</fullName>
    </recommendedName>
</protein>
<keyword evidence="3" id="KW-1185">Reference proteome</keyword>
<accession>A0A3E0WSV7</accession>
<dbReference type="RefSeq" id="WP_116302203.1">
    <property type="nucleotide sequence ID" value="NZ_NFZV01000009.1"/>
</dbReference>
<dbReference type="SUPFAM" id="SSF55486">
    <property type="entry name" value="Metalloproteases ('zincins'), catalytic domain"/>
    <property type="match status" value="1"/>
</dbReference>
<comment type="caution">
    <text evidence="2">The sequence shown here is derived from an EMBL/GenBank/DDBJ whole genome shotgun (WGS) entry which is preliminary data.</text>
</comment>
<sequence length="274" mass="30445">MSLNYASLICAAALTVVAVSACNSDSSSSRPATDDELMQYLVGSNLRFGMAHDLIRDTDTITQTCLFGSRYRDEWDDETDAFLGYWDREQEILLPPHAELECLSWRWNDDLIPVKTNGSELAERAMDEIERVFNRHVFDRHSIANVPDDEIDAGIIVSMGTSPVPDGADPRAFCANVAVGPNDLSPISNNIWQDDASYEIDFPVFINLGNPDCSPNLNIVIHEFGHAMGLEGHFPGFGMGGAISNNFWLVLFSLYNNPPGTREQDLLLHRPFGF</sequence>
<reference evidence="3" key="1">
    <citation type="submission" date="2017-05" db="EMBL/GenBank/DDBJ databases">
        <authorList>
            <person name="Sharma S."/>
            <person name="Sidhu C."/>
            <person name="Pinnaka A.K."/>
        </authorList>
    </citation>
    <scope>NUCLEOTIDE SEQUENCE [LARGE SCALE GENOMIC DNA]</scope>
    <source>
        <strain evidence="3">AK93</strain>
    </source>
</reference>
<feature type="chain" id="PRO_5017810891" description="Peptidase M10 metallopeptidase domain-containing protein" evidence="1">
    <location>
        <begin position="22"/>
        <end position="274"/>
    </location>
</feature>
<dbReference type="Gene3D" id="3.40.390.10">
    <property type="entry name" value="Collagenase (Catalytic Domain)"/>
    <property type="match status" value="1"/>
</dbReference>
<organism evidence="2 3">
    <name type="scientific">Alkalilimnicola ehrlichii</name>
    <dbReference type="NCBI Taxonomy" id="351052"/>
    <lineage>
        <taxon>Bacteria</taxon>
        <taxon>Pseudomonadati</taxon>
        <taxon>Pseudomonadota</taxon>
        <taxon>Gammaproteobacteria</taxon>
        <taxon>Chromatiales</taxon>
        <taxon>Ectothiorhodospiraceae</taxon>
        <taxon>Alkalilimnicola</taxon>
    </lineage>
</organism>
<dbReference type="Proteomes" id="UP000256763">
    <property type="component" value="Unassembled WGS sequence"/>
</dbReference>
<evidence type="ECO:0000313" key="3">
    <source>
        <dbReference type="Proteomes" id="UP000256763"/>
    </source>
</evidence>
<keyword evidence="1" id="KW-0732">Signal</keyword>
<dbReference type="AlphaFoldDB" id="A0A3E0WSV7"/>
<gene>
    <name evidence="2" type="ORF">CAL65_11390</name>
</gene>
<evidence type="ECO:0000256" key="1">
    <source>
        <dbReference type="SAM" id="SignalP"/>
    </source>
</evidence>
<name>A0A3E0WSV7_9GAMM</name>
<evidence type="ECO:0008006" key="4">
    <source>
        <dbReference type="Google" id="ProtNLM"/>
    </source>
</evidence>
<dbReference type="OrthoDB" id="5917617at2"/>